<dbReference type="PANTHER" id="PTHR37841">
    <property type="entry name" value="GLR2918 PROTEIN"/>
    <property type="match status" value="1"/>
</dbReference>
<dbReference type="PANTHER" id="PTHR37841:SF1">
    <property type="entry name" value="DUF3298 DOMAIN-CONTAINING PROTEIN"/>
    <property type="match status" value="1"/>
</dbReference>
<name>A0AB94IVL7_9BACT</name>
<dbReference type="InterPro" id="IPR032774">
    <property type="entry name" value="WG_beta_rep"/>
</dbReference>
<evidence type="ECO:0008006" key="4">
    <source>
        <dbReference type="Google" id="ProtNLM"/>
    </source>
</evidence>
<keyword evidence="1" id="KW-0732">Signal</keyword>
<evidence type="ECO:0000313" key="2">
    <source>
        <dbReference type="EMBL" id="CBL27783.1"/>
    </source>
</evidence>
<accession>A0AB94IVL7</accession>
<gene>
    <name evidence="2" type="ORF">SY1_02680</name>
</gene>
<proteinExistence type="predicted"/>
<reference evidence="3" key="1">
    <citation type="submission" date="2010-03" db="EMBL/GenBank/DDBJ databases">
        <title>The genome sequence of Synergistetes sp. SGP1.</title>
        <authorList>
            <consortium name="metaHIT consortium -- http://www.metahit.eu/"/>
            <person name="Pajon A."/>
            <person name="Turner K."/>
            <person name="Parkhill J."/>
            <person name="Wade W."/>
            <person name="Vartoukian S."/>
        </authorList>
    </citation>
    <scope>NUCLEOTIDE SEQUENCE [LARGE SCALE GENOMIC DNA]</scope>
    <source>
        <strain evidence="3">SGP1</strain>
    </source>
</reference>
<evidence type="ECO:0000313" key="3">
    <source>
        <dbReference type="Proteomes" id="UP000008957"/>
    </source>
</evidence>
<dbReference type="SUPFAM" id="SSF69360">
    <property type="entry name" value="Cell wall binding repeat"/>
    <property type="match status" value="1"/>
</dbReference>
<dbReference type="RefSeq" id="WP_015555930.1">
    <property type="nucleotide sequence ID" value="NC_021038.1"/>
</dbReference>
<evidence type="ECO:0000256" key="1">
    <source>
        <dbReference type="SAM" id="SignalP"/>
    </source>
</evidence>
<protein>
    <recommendedName>
        <fullName evidence="4">KWG Leptospira</fullName>
    </recommendedName>
</protein>
<feature type="chain" id="PRO_5044491063" description="KWG Leptospira" evidence="1">
    <location>
        <begin position="33"/>
        <end position="311"/>
    </location>
</feature>
<dbReference type="AlphaFoldDB" id="A0AB94IVL7"/>
<dbReference type="KEGG" id="sbr:SY1_02680"/>
<dbReference type="Pfam" id="PF14903">
    <property type="entry name" value="WG_beta_rep"/>
    <property type="match status" value="6"/>
</dbReference>
<keyword evidence="3" id="KW-1185">Reference proteome</keyword>
<dbReference type="EMBL" id="FP929056">
    <property type="protein sequence ID" value="CBL27783.1"/>
    <property type="molecule type" value="Genomic_DNA"/>
</dbReference>
<sequence>MALKTAQKKLKRILTCLLPALAAAFFTVGAEAVQTCPPRVVIDFEYAEARDFHEGLAAVKSNDAWGYIDSLGRMVLPFVYRVPEAGPFSEGVAFVGDRYIDPDGKPVFGDATFEGGLPFSQGFAAVQHGGLWGFIDMTGRFAIAPSFEAAGSFSQGLAPVRRNGLWGYVDAAGHMKIPPQFLSAGPFSEGLAPVEVEGRFGYIDVAGRDRIRASFDEAGPFKYGLAPVKRHASYRAWGYIDARGRLVIPHRYNGALPFSEGVAGTATDARWSFVNVLGENVLNNQYDEVRPFSEGLAAVRQEDLWGYIRAQ</sequence>
<feature type="signal peptide" evidence="1">
    <location>
        <begin position="1"/>
        <end position="32"/>
    </location>
</feature>
<organism evidence="2 3">
    <name type="scientific">Fretibacterium fastidiosum</name>
    <dbReference type="NCBI Taxonomy" id="651822"/>
    <lineage>
        <taxon>Bacteria</taxon>
        <taxon>Thermotogati</taxon>
        <taxon>Synergistota</taxon>
        <taxon>Synergistia</taxon>
        <taxon>Synergistales</taxon>
        <taxon>Aminobacteriaceae</taxon>
        <taxon>Fretibacterium</taxon>
    </lineage>
</organism>
<reference evidence="2 3" key="2">
    <citation type="submission" date="2010-03" db="EMBL/GenBank/DDBJ databases">
        <authorList>
            <person name="Pajon A."/>
        </authorList>
    </citation>
    <scope>NUCLEOTIDE SEQUENCE [LARGE SCALE GENOMIC DNA]</scope>
    <source>
        <strain evidence="2 3">SGP1</strain>
    </source>
</reference>
<dbReference type="Proteomes" id="UP000008957">
    <property type="component" value="Chromosome"/>
</dbReference>